<keyword evidence="5" id="KW-0472">Membrane</keyword>
<evidence type="ECO:0000256" key="2">
    <source>
        <dbReference type="ARBA" id="ARBA00006251"/>
    </source>
</evidence>
<comment type="catalytic activity">
    <reaction evidence="5">
        <text>2 (2E,6E)-farnesyl diphosphate + NADH + H(+) = squalene + 2 diphosphate + NAD(+)</text>
        <dbReference type="Rhea" id="RHEA:32299"/>
        <dbReference type="ChEBI" id="CHEBI:15378"/>
        <dbReference type="ChEBI" id="CHEBI:15440"/>
        <dbReference type="ChEBI" id="CHEBI:33019"/>
        <dbReference type="ChEBI" id="CHEBI:57540"/>
        <dbReference type="ChEBI" id="CHEBI:57945"/>
        <dbReference type="ChEBI" id="CHEBI:175763"/>
        <dbReference type="EC" id="2.5.1.21"/>
    </reaction>
</comment>
<evidence type="ECO:0000313" key="6">
    <source>
        <dbReference type="EMBL" id="KAJ3099541.1"/>
    </source>
</evidence>
<dbReference type="GO" id="GO:0006696">
    <property type="term" value="P:ergosterol biosynthetic process"/>
    <property type="evidence" value="ECO:0007669"/>
    <property type="project" value="TreeGrafter"/>
</dbReference>
<dbReference type="InterPro" id="IPR006449">
    <property type="entry name" value="Squal_synth-like"/>
</dbReference>
<gene>
    <name evidence="6" type="primary">ERG9_1</name>
    <name evidence="6" type="ORF">HK100_004870</name>
</gene>
<protein>
    <recommendedName>
        <fullName evidence="3 5">Squalene synthase</fullName>
        <shortName evidence="5">SQS</shortName>
        <shortName evidence="5">SS</shortName>
        <ecNumber evidence="3 5">2.5.1.21</ecNumber>
    </recommendedName>
</protein>
<dbReference type="Gene3D" id="1.10.600.10">
    <property type="entry name" value="Farnesyl Diphosphate Synthase"/>
    <property type="match status" value="1"/>
</dbReference>
<organism evidence="6 7">
    <name type="scientific">Physocladia obscura</name>
    <dbReference type="NCBI Taxonomy" id="109957"/>
    <lineage>
        <taxon>Eukaryota</taxon>
        <taxon>Fungi</taxon>
        <taxon>Fungi incertae sedis</taxon>
        <taxon>Chytridiomycota</taxon>
        <taxon>Chytridiomycota incertae sedis</taxon>
        <taxon>Chytridiomycetes</taxon>
        <taxon>Chytridiales</taxon>
        <taxon>Chytriomycetaceae</taxon>
        <taxon>Physocladia</taxon>
    </lineage>
</organism>
<keyword evidence="7" id="KW-1185">Reference proteome</keyword>
<dbReference type="InterPro" id="IPR033904">
    <property type="entry name" value="Trans_IPPS_HH"/>
</dbReference>
<proteinExistence type="inferred from homology"/>
<evidence type="ECO:0000256" key="1">
    <source>
        <dbReference type="ARBA" id="ARBA00001946"/>
    </source>
</evidence>
<accession>A0AAD5SUL2</accession>
<dbReference type="InterPro" id="IPR002060">
    <property type="entry name" value="Squ/phyt_synthse"/>
</dbReference>
<comment type="pathway">
    <text evidence="5">Terpene metabolism; lanosterol biosynthesis; lanosterol from farnesyl diphosphate: step 1/3.</text>
</comment>
<comment type="catalytic activity">
    <reaction evidence="5">
        <text>2 (2E,6E)-farnesyl diphosphate + NADPH + H(+) = squalene + 2 diphosphate + NADP(+)</text>
        <dbReference type="Rhea" id="RHEA:32295"/>
        <dbReference type="ChEBI" id="CHEBI:15378"/>
        <dbReference type="ChEBI" id="CHEBI:15440"/>
        <dbReference type="ChEBI" id="CHEBI:33019"/>
        <dbReference type="ChEBI" id="CHEBI:57783"/>
        <dbReference type="ChEBI" id="CHEBI:58349"/>
        <dbReference type="ChEBI" id="CHEBI:175763"/>
        <dbReference type="EC" id="2.5.1.21"/>
    </reaction>
</comment>
<dbReference type="InterPro" id="IPR044844">
    <property type="entry name" value="Trans_IPPS_euk-type"/>
</dbReference>
<dbReference type="InterPro" id="IPR008949">
    <property type="entry name" value="Isoprenoid_synthase_dom_sf"/>
</dbReference>
<sequence>MATAAFTASLGYPSEIYALLKYKLTTSDARTKYTTLESITAKKDSPEYTYQMCYYLLNETSRSFVRVVQELHPELSHPICIFYLTLRGLDTIEDDMTLDNEVKLPLLRGFDKIMYKEGWTFKESGPNEKDRILLVDYDVVITEYQAVIANIAKRMGNGMADFCEGKKVKTVADYDLYCHYVAGLVGIGLTGLFSESGLESPSLLEGEYLQNCMGLFLQKVNIIKDYREDWNDGRSFWPEEIWGKYVSENAGLGSLSKPENLNDALACLNELCVNVLKIAPDCLEYISKLKEPRVLLFCAIPQVMAIASIALFFNNHVVFTQGGIKIRRGLAMKLIYKATTFEGVKEIFKKYALDIARQNSLRVGKNPKDESFMPISQACSDIVRWINKHDVVAGTNKKKEKKRQEYIALVVMALVGAITSFCMIQFF</sequence>
<comment type="similarity">
    <text evidence="2 5">Belongs to the phytoene/squalene synthase family.</text>
</comment>
<comment type="caution">
    <text evidence="6">The sequence shown here is derived from an EMBL/GenBank/DDBJ whole genome shotgun (WGS) entry which is preliminary data.</text>
</comment>
<dbReference type="AlphaFoldDB" id="A0AAD5SUL2"/>
<evidence type="ECO:0000256" key="3">
    <source>
        <dbReference type="ARBA" id="ARBA00012373"/>
    </source>
</evidence>
<dbReference type="CDD" id="cd00683">
    <property type="entry name" value="Trans_IPPS_HH"/>
    <property type="match status" value="1"/>
</dbReference>
<dbReference type="EMBL" id="JADGJH010002342">
    <property type="protein sequence ID" value="KAJ3099541.1"/>
    <property type="molecule type" value="Genomic_DNA"/>
</dbReference>
<evidence type="ECO:0000313" key="7">
    <source>
        <dbReference type="Proteomes" id="UP001211907"/>
    </source>
</evidence>
<dbReference type="Pfam" id="PF00494">
    <property type="entry name" value="SQS_PSY"/>
    <property type="match status" value="1"/>
</dbReference>
<dbReference type="PANTHER" id="PTHR11626:SF2">
    <property type="entry name" value="SQUALENE SYNTHASE"/>
    <property type="match status" value="1"/>
</dbReference>
<dbReference type="SUPFAM" id="SSF48576">
    <property type="entry name" value="Terpenoid synthases"/>
    <property type="match status" value="1"/>
</dbReference>
<name>A0AAD5SUL2_9FUNG</name>
<feature type="non-terminal residue" evidence="6">
    <location>
        <position position="427"/>
    </location>
</feature>
<comment type="cofactor">
    <cofactor evidence="1 5">
        <name>Mg(2+)</name>
        <dbReference type="ChEBI" id="CHEBI:18420"/>
    </cofactor>
</comment>
<dbReference type="GO" id="GO:0055056">
    <property type="term" value="F:D-glucose transmembrane transporter activity"/>
    <property type="evidence" value="ECO:0007669"/>
    <property type="project" value="UniProtKB-UniRule"/>
</dbReference>
<dbReference type="FunFam" id="1.10.600.10:FF:000023">
    <property type="entry name" value="Squalene synthase"/>
    <property type="match status" value="1"/>
</dbReference>
<dbReference type="InterPro" id="IPR019845">
    <property type="entry name" value="Squalene/phytoene_synthase_CS"/>
</dbReference>
<dbReference type="Proteomes" id="UP001211907">
    <property type="component" value="Unassembled WGS sequence"/>
</dbReference>
<dbReference type="SFLD" id="SFLDG01018">
    <property type="entry name" value="Squalene/Phytoene_Synthase_Lik"/>
    <property type="match status" value="1"/>
</dbReference>
<feature type="transmembrane region" description="Helical" evidence="5">
    <location>
        <begin position="406"/>
        <end position="426"/>
    </location>
</feature>
<dbReference type="GO" id="GO:0051996">
    <property type="term" value="F:squalene synthase [NAD(P)H] activity"/>
    <property type="evidence" value="ECO:0007669"/>
    <property type="project" value="UniProtKB-UniRule"/>
</dbReference>
<dbReference type="EC" id="2.5.1.21" evidence="3 5"/>
<dbReference type="GO" id="GO:0005789">
    <property type="term" value="C:endoplasmic reticulum membrane"/>
    <property type="evidence" value="ECO:0007669"/>
    <property type="project" value="TreeGrafter"/>
</dbReference>
<dbReference type="PANTHER" id="PTHR11626">
    <property type="entry name" value="FARNESYL-DIPHOSPHATE FARNESYLTRANSFERASE"/>
    <property type="match status" value="1"/>
</dbReference>
<feature type="transmembrane region" description="Helical" evidence="5">
    <location>
        <begin position="294"/>
        <end position="318"/>
    </location>
</feature>
<keyword evidence="5" id="KW-1133">Transmembrane helix</keyword>
<dbReference type="PROSITE" id="PS01044">
    <property type="entry name" value="SQUALEN_PHYTOEN_SYN_1"/>
    <property type="match status" value="1"/>
</dbReference>
<comment type="function">
    <text evidence="5">Catalyzes the condensation of 2 farnesyl pyrophosphate (FPP) moieties to form squalene.</text>
</comment>
<evidence type="ECO:0000256" key="4">
    <source>
        <dbReference type="ARBA" id="ARBA00022679"/>
    </source>
</evidence>
<dbReference type="GO" id="GO:0045338">
    <property type="term" value="P:farnesyl diphosphate metabolic process"/>
    <property type="evidence" value="ECO:0007669"/>
    <property type="project" value="InterPro"/>
</dbReference>
<reference evidence="6" key="1">
    <citation type="submission" date="2020-05" db="EMBL/GenBank/DDBJ databases">
        <title>Phylogenomic resolution of chytrid fungi.</title>
        <authorList>
            <person name="Stajich J.E."/>
            <person name="Amses K."/>
            <person name="Simmons R."/>
            <person name="Seto K."/>
            <person name="Myers J."/>
            <person name="Bonds A."/>
            <person name="Quandt C.A."/>
            <person name="Barry K."/>
            <person name="Liu P."/>
            <person name="Grigoriev I."/>
            <person name="Longcore J.E."/>
            <person name="James T.Y."/>
        </authorList>
    </citation>
    <scope>NUCLEOTIDE SEQUENCE</scope>
    <source>
        <strain evidence="6">JEL0513</strain>
    </source>
</reference>
<keyword evidence="4 5" id="KW-0808">Transferase</keyword>
<keyword evidence="5" id="KW-0812">Transmembrane</keyword>
<dbReference type="NCBIfam" id="TIGR01559">
    <property type="entry name" value="squal_synth"/>
    <property type="match status" value="1"/>
</dbReference>
<evidence type="ECO:0000256" key="5">
    <source>
        <dbReference type="RuleBase" id="RU368088"/>
    </source>
</evidence>
<dbReference type="SFLD" id="SFLDS00005">
    <property type="entry name" value="Isoprenoid_Synthase_Type_I"/>
    <property type="match status" value="1"/>
</dbReference>